<proteinExistence type="predicted"/>
<evidence type="ECO:0000313" key="4">
    <source>
        <dbReference type="EMBL" id="ROR55752.1"/>
    </source>
</evidence>
<reference evidence="4 5" key="1">
    <citation type="submission" date="2018-11" db="EMBL/GenBank/DDBJ databases">
        <title>Sequencing the genomes of 1000 actinobacteria strains.</title>
        <authorList>
            <person name="Klenk H.-P."/>
        </authorList>
    </citation>
    <scope>NUCLEOTIDE SEQUENCE [LARGE SCALE GENOMIC DNA]</scope>
    <source>
        <strain evidence="4 5">DSM 10546</strain>
    </source>
</reference>
<dbReference type="Pfam" id="PF00359">
    <property type="entry name" value="PTS_EIIA_2"/>
    <property type="match status" value="1"/>
</dbReference>
<sequence length="634" mass="69557">MQRPALILHQLETSLSVAPDALARLLGVGMRTVATEVANLNSMLAGSGQVRLINGRYRLRVVDNAAFEEARRQVTGVKDSFNDPQHRVSHILAQLVLSTGPVRIETLARGMNVGRTTVTADLVTLRRLLAEMDVRVQGRPHVGLQLEGDELAIRLAVLRHAYRRAYGSYPLGTALLDILDEACAEFSFDEGVAMEVVRWMTVALDRRLSGHGLDELPQSHEQLTGTDAHAFAIRVAQGIERVTGESLPSAEVLYLAIPAAGRRTPMGTGVATRESVEAETRMLVDQVFARIADVLEIDVQPRELLTEFTQHVGFMVNRMRYGLSVEADLDVPELRVRFPLAVRMAELASDVVREQVGLTMDETELALAATYFQVFLDDSEQQGRRPFRIGIHTRRGPAAASLLKGQLGRALSVPTEYLLVSSAQEVTDKGVDLLVTAPGTSLDVAVPTIELSELFDRGELINKLSRMHFPHFGPLLNDRADGSMLVLLLGPDRIVQLPAGCGHDEAATRLAHHLADLGLVDEFFLDALAERLVETEPVLVGDRLAFPHASSPGLASVSCALGLVAATDEEPARLVFLMAVPEKENYDDQVLIRTYEELIRVGTNPRLMDRLCAISTYPDLLGLFEDLRDHNQGN</sequence>
<dbReference type="GO" id="GO:0006355">
    <property type="term" value="P:regulation of DNA-templated transcription"/>
    <property type="evidence" value="ECO:0007669"/>
    <property type="project" value="InterPro"/>
</dbReference>
<comment type="caution">
    <text evidence="4">The sequence shown here is derived from an EMBL/GenBank/DDBJ whole genome shotgun (WGS) entry which is preliminary data.</text>
</comment>
<dbReference type="Gene3D" id="3.40.930.10">
    <property type="entry name" value="Mannitol-specific EII, Chain A"/>
    <property type="match status" value="1"/>
</dbReference>
<feature type="domain" description="PRD" evidence="3">
    <location>
        <begin position="275"/>
        <end position="382"/>
    </location>
</feature>
<organism evidence="4 5">
    <name type="scientific">Luteococcus japonicus</name>
    <dbReference type="NCBI Taxonomy" id="33984"/>
    <lineage>
        <taxon>Bacteria</taxon>
        <taxon>Bacillati</taxon>
        <taxon>Actinomycetota</taxon>
        <taxon>Actinomycetes</taxon>
        <taxon>Propionibacteriales</taxon>
        <taxon>Propionibacteriaceae</taxon>
        <taxon>Luteococcus</taxon>
    </lineage>
</organism>
<protein>
    <submittedName>
        <fullName evidence="4">BglG family transcriptional antiterminator</fullName>
    </submittedName>
</protein>
<dbReference type="Proteomes" id="UP000275749">
    <property type="component" value="Unassembled WGS sequence"/>
</dbReference>
<dbReference type="PANTHER" id="PTHR30185">
    <property type="entry name" value="CRYPTIC BETA-GLUCOSIDE BGL OPERON ANTITERMINATOR"/>
    <property type="match status" value="1"/>
</dbReference>
<dbReference type="InterPro" id="IPR016152">
    <property type="entry name" value="PTrfase/Anion_transptr"/>
</dbReference>
<dbReference type="Pfam" id="PF00874">
    <property type="entry name" value="PRD"/>
    <property type="match status" value="1"/>
</dbReference>
<dbReference type="EMBL" id="RKHG01000001">
    <property type="protein sequence ID" value="ROR55752.1"/>
    <property type="molecule type" value="Genomic_DNA"/>
</dbReference>
<dbReference type="PROSITE" id="PS51372">
    <property type="entry name" value="PRD_2"/>
    <property type="match status" value="1"/>
</dbReference>
<evidence type="ECO:0000259" key="2">
    <source>
        <dbReference type="PROSITE" id="PS51094"/>
    </source>
</evidence>
<gene>
    <name evidence="4" type="ORF">EDD41_3032</name>
</gene>
<dbReference type="InterPro" id="IPR011608">
    <property type="entry name" value="PRD"/>
</dbReference>
<dbReference type="InterPro" id="IPR002178">
    <property type="entry name" value="PTS_EIIA_type-2_dom"/>
</dbReference>
<dbReference type="PROSITE" id="PS51094">
    <property type="entry name" value="PTS_EIIA_TYPE_2"/>
    <property type="match status" value="1"/>
</dbReference>
<dbReference type="SUPFAM" id="SSF63520">
    <property type="entry name" value="PTS-regulatory domain, PRD"/>
    <property type="match status" value="1"/>
</dbReference>
<keyword evidence="1" id="KW-0677">Repeat</keyword>
<evidence type="ECO:0000313" key="5">
    <source>
        <dbReference type="Proteomes" id="UP000275749"/>
    </source>
</evidence>
<dbReference type="AlphaFoldDB" id="A0A3N2A001"/>
<evidence type="ECO:0000256" key="1">
    <source>
        <dbReference type="ARBA" id="ARBA00022737"/>
    </source>
</evidence>
<dbReference type="InterPro" id="IPR050661">
    <property type="entry name" value="BglG_antiterminators"/>
</dbReference>
<evidence type="ECO:0000259" key="3">
    <source>
        <dbReference type="PROSITE" id="PS51372"/>
    </source>
</evidence>
<dbReference type="SUPFAM" id="SSF55804">
    <property type="entry name" value="Phoshotransferase/anion transport protein"/>
    <property type="match status" value="1"/>
</dbReference>
<dbReference type="InterPro" id="IPR036634">
    <property type="entry name" value="PRD_sf"/>
</dbReference>
<feature type="domain" description="PTS EIIA type-2" evidence="2">
    <location>
        <begin position="487"/>
        <end position="627"/>
    </location>
</feature>
<dbReference type="PANTHER" id="PTHR30185:SF13">
    <property type="entry name" value="LICABCH OPERON REGULATOR-RELATED"/>
    <property type="match status" value="1"/>
</dbReference>
<name>A0A3N2A001_9ACTN</name>
<dbReference type="Gene3D" id="1.10.1790.10">
    <property type="entry name" value="PRD domain"/>
    <property type="match status" value="1"/>
</dbReference>
<dbReference type="RefSeq" id="WP_170165405.1">
    <property type="nucleotide sequence ID" value="NZ_RKHG01000001.1"/>
</dbReference>
<accession>A0A3N2A001</accession>